<protein>
    <recommendedName>
        <fullName evidence="2">TraB/GumN family protein</fullName>
    </recommendedName>
</protein>
<dbReference type="InterPro" id="IPR046345">
    <property type="entry name" value="TraB_PrgY-like"/>
</dbReference>
<dbReference type="EMBL" id="HBKO01020691">
    <property type="protein sequence ID" value="CAE2222946.1"/>
    <property type="molecule type" value="Transcribed_RNA"/>
</dbReference>
<proteinExistence type="predicted"/>
<dbReference type="Pfam" id="PF01963">
    <property type="entry name" value="TraB_PrgY_gumN"/>
    <property type="match status" value="1"/>
</dbReference>
<dbReference type="InterPro" id="IPR002816">
    <property type="entry name" value="TraB/PrgY/GumN_fam"/>
</dbReference>
<sequence>MPPDQRLLTRRMAIAGGALCSSQILVPLRTQALLTPPPLCDPDVSVLSTGNKQIVIVGTAHVSEDSAALVRQVIRAVQPDTVMVELDRRRAATLMYKAKARKRGVPVSASPSEQQSSGAAFYQSLEEKGFPSGGEFVAAIEEARLLNATVLLGDQDMNVTLRRLKEARAEVRQLRADGTLSREDARAAISALPSSLRRRGAALTPEDVSQVTSDLKQRDTARAVAAYLRQSAPPVYEAMIGERDKYMAYALEVAPGNRLVAVVGLAHVDGIERILGEEVLARPRGCTLPLQLD</sequence>
<organism evidence="1">
    <name type="scientific">Prymnesium polylepis</name>
    <dbReference type="NCBI Taxonomy" id="72548"/>
    <lineage>
        <taxon>Eukaryota</taxon>
        <taxon>Haptista</taxon>
        <taxon>Haptophyta</taxon>
        <taxon>Prymnesiophyceae</taxon>
        <taxon>Prymnesiales</taxon>
        <taxon>Prymnesiaceae</taxon>
        <taxon>Prymnesium</taxon>
    </lineage>
</organism>
<gene>
    <name evidence="1" type="ORF">CPOL0286_LOCUS9358</name>
</gene>
<reference evidence="1" key="1">
    <citation type="submission" date="2021-01" db="EMBL/GenBank/DDBJ databases">
        <authorList>
            <person name="Corre E."/>
            <person name="Pelletier E."/>
            <person name="Niang G."/>
            <person name="Scheremetjew M."/>
            <person name="Finn R."/>
            <person name="Kale V."/>
            <person name="Holt S."/>
            <person name="Cochrane G."/>
            <person name="Meng A."/>
            <person name="Brown T."/>
            <person name="Cohen L."/>
        </authorList>
    </citation>
    <scope>NUCLEOTIDE SEQUENCE</scope>
    <source>
        <strain evidence="1">UIO037</strain>
    </source>
</reference>
<dbReference type="AlphaFoldDB" id="A0A7S4I9S7"/>
<dbReference type="PANTHER" id="PTHR21530:SF7">
    <property type="entry name" value="TRAB DOMAIN-CONTAINING PROTEIN"/>
    <property type="match status" value="1"/>
</dbReference>
<accession>A0A7S4I9S7</accession>
<dbReference type="CDD" id="cd14726">
    <property type="entry name" value="TraB_PrgY-like"/>
    <property type="match status" value="1"/>
</dbReference>
<dbReference type="PANTHER" id="PTHR21530">
    <property type="entry name" value="PHEROMONE SHUTDOWN PROTEIN"/>
    <property type="match status" value="1"/>
</dbReference>
<evidence type="ECO:0008006" key="2">
    <source>
        <dbReference type="Google" id="ProtNLM"/>
    </source>
</evidence>
<name>A0A7S4I9S7_9EUKA</name>
<evidence type="ECO:0000313" key="1">
    <source>
        <dbReference type="EMBL" id="CAE2222946.1"/>
    </source>
</evidence>